<feature type="compositionally biased region" description="Polar residues" evidence="1">
    <location>
        <begin position="721"/>
        <end position="735"/>
    </location>
</feature>
<gene>
    <name evidence="3" type="ORF">ALAG00032_LOCUS2561</name>
</gene>
<dbReference type="GO" id="GO:0099122">
    <property type="term" value="F:RNA polymerase II C-terminal domain binding"/>
    <property type="evidence" value="ECO:0007669"/>
    <property type="project" value="InterPro"/>
</dbReference>
<reference evidence="3" key="1">
    <citation type="submission" date="2021-01" db="EMBL/GenBank/DDBJ databases">
        <authorList>
            <person name="Corre E."/>
            <person name="Pelletier E."/>
            <person name="Niang G."/>
            <person name="Scheremetjew M."/>
            <person name="Finn R."/>
            <person name="Kale V."/>
            <person name="Holt S."/>
            <person name="Cochrane G."/>
            <person name="Meng A."/>
            <person name="Brown T."/>
            <person name="Cohen L."/>
        </authorList>
    </citation>
    <scope>NUCLEOTIDE SEQUENCE</scope>
    <source>
        <strain evidence="3">CCMP1510</strain>
    </source>
</reference>
<dbReference type="InterPro" id="IPR022035">
    <property type="entry name" value="PCIF1_WW"/>
</dbReference>
<dbReference type="SUPFAM" id="SSF57903">
    <property type="entry name" value="FYVE/PHD zinc finger"/>
    <property type="match status" value="1"/>
</dbReference>
<dbReference type="InterPro" id="IPR039881">
    <property type="entry name" value="PCIF1-like"/>
</dbReference>
<evidence type="ECO:0000313" key="3">
    <source>
        <dbReference type="EMBL" id="CAE0361828.1"/>
    </source>
</evidence>
<dbReference type="EMBL" id="HBIJ01003637">
    <property type="protein sequence ID" value="CAE0361828.1"/>
    <property type="molecule type" value="Transcribed_RNA"/>
</dbReference>
<dbReference type="PANTHER" id="PTHR21727:SF0">
    <property type="entry name" value="MRNA (2'-O-METHYLADENOSINE-N(6)-)-METHYLTRANSFERASE"/>
    <property type="match status" value="1"/>
</dbReference>
<dbReference type="CDD" id="cd15489">
    <property type="entry name" value="PHD_SF"/>
    <property type="match status" value="1"/>
</dbReference>
<accession>A0A7S3NHV3</accession>
<feature type="domain" description="PCIF1 WW" evidence="2">
    <location>
        <begin position="458"/>
        <end position="620"/>
    </location>
</feature>
<sequence length="752" mass="86807">MKKEFPTVSVEEDKNNLDDDEEPPQAILEEDDDKDKPQAQIEEDDEEEQPQAKKKEIVCIICDKTVQFQANVLRCDKNENHQAHCACLGMASIPPGRWQCPQCQDTDDELNLENDLKDEETESDESSCSPLEERVPEKKRKLIQQKEITERQHNTERPSKHVRREVVASLAKKAFEDNPPKIFSGETWLEFSLWLHAVLWHLVNGLRYMCFRAIRQVNALPEDLGTDFDRYMIQKKKILMVYAAALFRNLASSHDRPLPGQEKEEVKQLVAKELLDVINEQKETGIFVKNSQLDNAQLRQNLFSEVAERWLGECGKFIIPVNQLHIAVIRDKRRESSLCQGIIPEVMSNELIRKEDTSCEHVLEPLPIQMDQINNGLTLLSCGEIKVHLRKDVLNRLYTRFDANWTRESDEIIIQNEGPILSDIEMPKILKTKTRIIPLKQNIRYTTVEEKKQKQIEEKRAHRKHQAFLECTFCMLLPYYDLMRGDAGQHGVVPKPVFDVLRDWGCTTEGFATPFNATLDSYHSPFFNCDQFFGSSGSFFRSPLTQGNFQVNPPFTLNDSTVVDTMADSLQDAEDNNRPLSFVLIHTDSYQKNVDNNRDFKQFIVRRFVIPQSEHYYYEGAFFQKSMPRAYKPSQGSLIVFAMTTAAKQKWPINDSFIQSFKRAFKWPIISPDFYFCSYTLPTNLARTQLPQFSNTTSSHSAARPPLPITLPSSSSIAQKKVSQYDNQATNFNHHSSNEKEEQKKKPRVATL</sequence>
<feature type="compositionally biased region" description="Acidic residues" evidence="1">
    <location>
        <begin position="18"/>
        <end position="33"/>
    </location>
</feature>
<evidence type="ECO:0000259" key="2">
    <source>
        <dbReference type="Pfam" id="PF12237"/>
    </source>
</evidence>
<name>A0A7S3NHV3_9STRA</name>
<evidence type="ECO:0000256" key="1">
    <source>
        <dbReference type="SAM" id="MobiDB-lite"/>
    </source>
</evidence>
<dbReference type="Gene3D" id="3.30.40.10">
    <property type="entry name" value="Zinc/RING finger domain, C3HC4 (zinc finger)"/>
    <property type="match status" value="1"/>
</dbReference>
<dbReference type="PANTHER" id="PTHR21727">
    <property type="entry name" value="PHOSPHORYLATED CTD INTERACTING FACTOR 1"/>
    <property type="match status" value="1"/>
</dbReference>
<dbReference type="InterPro" id="IPR011011">
    <property type="entry name" value="Znf_FYVE_PHD"/>
</dbReference>
<protein>
    <recommendedName>
        <fullName evidence="2">PCIF1 WW domain-containing protein</fullName>
    </recommendedName>
</protein>
<dbReference type="AlphaFoldDB" id="A0A7S3NHV3"/>
<feature type="region of interest" description="Disordered" evidence="1">
    <location>
        <begin position="1"/>
        <end position="52"/>
    </location>
</feature>
<proteinExistence type="predicted"/>
<dbReference type="Pfam" id="PF12237">
    <property type="entry name" value="PCIF1_WW"/>
    <property type="match status" value="1"/>
</dbReference>
<dbReference type="GO" id="GO:0016422">
    <property type="term" value="F:mRNA (2'-O-methyladenosine-N6-)-methyltransferase activity"/>
    <property type="evidence" value="ECO:0007669"/>
    <property type="project" value="InterPro"/>
</dbReference>
<dbReference type="InterPro" id="IPR013083">
    <property type="entry name" value="Znf_RING/FYVE/PHD"/>
</dbReference>
<feature type="compositionally biased region" description="Basic and acidic residues" evidence="1">
    <location>
        <begin position="1"/>
        <end position="17"/>
    </location>
</feature>
<feature type="region of interest" description="Disordered" evidence="1">
    <location>
        <begin position="716"/>
        <end position="752"/>
    </location>
</feature>
<organism evidence="3">
    <name type="scientific">Aureoumbra lagunensis</name>
    <dbReference type="NCBI Taxonomy" id="44058"/>
    <lineage>
        <taxon>Eukaryota</taxon>
        <taxon>Sar</taxon>
        <taxon>Stramenopiles</taxon>
        <taxon>Ochrophyta</taxon>
        <taxon>Pelagophyceae</taxon>
        <taxon>Pelagomonadales</taxon>
        <taxon>Aureoumbra</taxon>
    </lineage>
</organism>